<keyword evidence="4" id="KW-1185">Reference proteome</keyword>
<evidence type="ECO:0000313" key="4">
    <source>
        <dbReference type="Proteomes" id="UP001595712"/>
    </source>
</evidence>
<organism evidence="3 4">
    <name type="scientific">Glycomyces rhizosphaerae</name>
    <dbReference type="NCBI Taxonomy" id="2054422"/>
    <lineage>
        <taxon>Bacteria</taxon>
        <taxon>Bacillati</taxon>
        <taxon>Actinomycetota</taxon>
        <taxon>Actinomycetes</taxon>
        <taxon>Glycomycetales</taxon>
        <taxon>Glycomycetaceae</taxon>
        <taxon>Glycomyces</taxon>
    </lineage>
</organism>
<gene>
    <name evidence="3" type="ORF">ACFO8M_18110</name>
</gene>
<reference evidence="4" key="1">
    <citation type="journal article" date="2019" name="Int. J. Syst. Evol. Microbiol.">
        <title>The Global Catalogue of Microorganisms (GCM) 10K type strain sequencing project: providing services to taxonomists for standard genome sequencing and annotation.</title>
        <authorList>
            <consortium name="The Broad Institute Genomics Platform"/>
            <consortium name="The Broad Institute Genome Sequencing Center for Infectious Disease"/>
            <person name="Wu L."/>
            <person name="Ma J."/>
        </authorList>
    </citation>
    <scope>NUCLEOTIDE SEQUENCE [LARGE SCALE GENOMIC DNA]</scope>
    <source>
        <strain evidence="4">CGMCC 4.7396</strain>
    </source>
</reference>
<dbReference type="RefSeq" id="WP_387978114.1">
    <property type="nucleotide sequence ID" value="NZ_JBHRWO010000015.1"/>
</dbReference>
<protein>
    <submittedName>
        <fullName evidence="3">DUF4132 domain-containing protein</fullName>
    </submittedName>
</protein>
<dbReference type="InterPro" id="IPR025406">
    <property type="entry name" value="DUF4132"/>
</dbReference>
<proteinExistence type="predicted"/>
<dbReference type="Pfam" id="PF13569">
    <property type="entry name" value="DUF4132"/>
    <property type="match status" value="1"/>
</dbReference>
<accession>A0ABV7Q4B5</accession>
<sequence>MTEALAPQEDQVHFPRNWERYLKPTRSSGKPRKVALDEDQGGLLYAEHEVWARAILDQMLHERFKPSGFAFLDGTPDPVGAAVVTTVICHNIGGNPVTTEFIERKAAASRAMFHRLIADHGLPFAAEAAAMFFTLDTGRDPGKQVRLRQMHLNGHGWGRSVPDGLLTDFRHLITAASDTEYAAVREALARQRTNPAERLAVALLVPDEREWTDEVCSEHRGQNRGVDVTELLLLQAVTTVDQLDTLQPLRIPPYHLNNPELACLVGRLGAAAAPIVIDSVKDTHPVAWRRRLHKALAMLPSDEAADYLAERLYESDVMGFAIEFAQRFPLRMLRVVADRLQGAGPARRELLFALLNALPAFGSALPHLDTEARAVLEPLFADDRRLPEADPSELPPLLTTPPWTAKGPKRKAVVIAGLEPPAINRVVWAADEREVFANAGYDFSDTHDEDRWDQDARRLELRNLPSEDGLHLLAHAPLAIAAPLADRWHFRPPLGIWARHELQRVLARFEATVSEQVARAASADASCREAALPIANLTAARDMADAFTRLKSLRTIATAWLDRHSADAAVLLIPDALGADKKARKPAETALRYLAASHGPDLVREAAARYGDEAVAALAAIEETDPLLPVGVKIPKPVAWAAPALLPQVLLAGGERALPLDAVEHLLTVLAFTTPEFAYAGVEVIAETCDRASLGRFSLDVFERWLNAGAPTAESWALSQLAHFADDHTVRTLAPLVAAWPGVNQHQRAVKGLQVLGAIGTETAMRAIQTIAEKAKFDAIRWEAGQQIEIIAKRLGLTAEQLADRLVPDFGLGDAAALVIDYGPRKFTVTFDEQLKPFVRDGDGKPRKTLPKPGAKDDGAAAEDAYRRFTALKKDLRTVAADLVKRLEAAMVNGRTWTVAEFGEHLVRHALVGHLARRLVWIAEHQGARTGFRIAEDGSFSNVDDETFTPAEASTIRVAHPALFDPKTAQAWAELLADYEVLQPFDQMNRPVMAFTEEDLATGRLPRFEGGTVEVGPLLGITKRGWLRAAPAGGGVEPGISFALTGSGYLTVMLDPGIYTGSVSALPDQKIVSVCLSQIEDYGVPLAPDGKRLKDIDPVSASEALAGLARLTKRQ</sequence>
<feature type="region of interest" description="Disordered" evidence="1">
    <location>
        <begin position="840"/>
        <end position="861"/>
    </location>
</feature>
<name>A0ABV7Q4B5_9ACTN</name>
<feature type="domain" description="DUF4132" evidence="2">
    <location>
        <begin position="844"/>
        <end position="1026"/>
    </location>
</feature>
<evidence type="ECO:0000256" key="1">
    <source>
        <dbReference type="SAM" id="MobiDB-lite"/>
    </source>
</evidence>
<evidence type="ECO:0000313" key="3">
    <source>
        <dbReference type="EMBL" id="MFC3494404.1"/>
    </source>
</evidence>
<dbReference type="Proteomes" id="UP001595712">
    <property type="component" value="Unassembled WGS sequence"/>
</dbReference>
<comment type="caution">
    <text evidence="3">The sequence shown here is derived from an EMBL/GenBank/DDBJ whole genome shotgun (WGS) entry which is preliminary data.</text>
</comment>
<evidence type="ECO:0000259" key="2">
    <source>
        <dbReference type="Pfam" id="PF13569"/>
    </source>
</evidence>
<dbReference type="EMBL" id="JBHRWO010000015">
    <property type="protein sequence ID" value="MFC3494404.1"/>
    <property type="molecule type" value="Genomic_DNA"/>
</dbReference>